<comment type="caution">
    <text evidence="1">The sequence shown here is derived from an EMBL/GenBank/DDBJ whole genome shotgun (WGS) entry which is preliminary data.</text>
</comment>
<keyword evidence="2" id="KW-1185">Reference proteome</keyword>
<evidence type="ECO:0000313" key="2">
    <source>
        <dbReference type="Proteomes" id="UP000612956"/>
    </source>
</evidence>
<organism evidence="1 2">
    <name type="scientific">Nocardia camponoti</name>
    <dbReference type="NCBI Taxonomy" id="1616106"/>
    <lineage>
        <taxon>Bacteria</taxon>
        <taxon>Bacillati</taxon>
        <taxon>Actinomycetota</taxon>
        <taxon>Actinomycetes</taxon>
        <taxon>Mycobacteriales</taxon>
        <taxon>Nocardiaceae</taxon>
        <taxon>Nocardia</taxon>
    </lineage>
</organism>
<reference evidence="1" key="1">
    <citation type="journal article" date="2014" name="Int. J. Syst. Evol. Microbiol.">
        <title>Complete genome sequence of Corynebacterium casei LMG S-19264T (=DSM 44701T), isolated from a smear-ripened cheese.</title>
        <authorList>
            <consortium name="US DOE Joint Genome Institute (JGI-PGF)"/>
            <person name="Walter F."/>
            <person name="Albersmeier A."/>
            <person name="Kalinowski J."/>
            <person name="Ruckert C."/>
        </authorList>
    </citation>
    <scope>NUCLEOTIDE SEQUENCE</scope>
    <source>
        <strain evidence="1">CGMCC 4.7278</strain>
    </source>
</reference>
<name>A0A917QVE1_9NOCA</name>
<proteinExistence type="predicted"/>
<protein>
    <submittedName>
        <fullName evidence="1">Uncharacterized protein</fullName>
    </submittedName>
</protein>
<gene>
    <name evidence="1" type="ORF">GCM10011591_46840</name>
</gene>
<evidence type="ECO:0000313" key="1">
    <source>
        <dbReference type="EMBL" id="GGK69359.1"/>
    </source>
</evidence>
<dbReference type="Proteomes" id="UP000612956">
    <property type="component" value="Unassembled WGS sequence"/>
</dbReference>
<dbReference type="EMBL" id="BMMW01000007">
    <property type="protein sequence ID" value="GGK69359.1"/>
    <property type="molecule type" value="Genomic_DNA"/>
</dbReference>
<dbReference type="AlphaFoldDB" id="A0A917QVE1"/>
<accession>A0A917QVE1</accession>
<sequence length="144" mass="16417">MEVMFTRQERCWECCARMPDDHVHRMFCNAACRARSYRRWRFIPYSDPRDAANLREVIAMRNALWPGDVVWPPEPSPTPHAAQHHGARAQRRVYRVPTGTITVDLTDLAVLDLPAPVRAELFAALSQLEALDGAERRAAAQKVP</sequence>
<reference evidence="1" key="2">
    <citation type="submission" date="2020-09" db="EMBL/GenBank/DDBJ databases">
        <authorList>
            <person name="Sun Q."/>
            <person name="Zhou Y."/>
        </authorList>
    </citation>
    <scope>NUCLEOTIDE SEQUENCE</scope>
    <source>
        <strain evidence="1">CGMCC 4.7278</strain>
    </source>
</reference>